<reference evidence="1" key="1">
    <citation type="journal article" date="2015" name="Nature">
        <title>Complex archaea that bridge the gap between prokaryotes and eukaryotes.</title>
        <authorList>
            <person name="Spang A."/>
            <person name="Saw J.H."/>
            <person name="Jorgensen S.L."/>
            <person name="Zaremba-Niedzwiedzka K."/>
            <person name="Martijn J."/>
            <person name="Lind A.E."/>
            <person name="van Eijk R."/>
            <person name="Schleper C."/>
            <person name="Guy L."/>
            <person name="Ettema T.J."/>
        </authorList>
    </citation>
    <scope>NUCLEOTIDE SEQUENCE</scope>
</reference>
<proteinExistence type="predicted"/>
<sequence length="105" mass="11736">MTDKIFHIIDESIDYSIKVEVAVADEIIRFQKTGTIIAIPGTIVGARTDWAPPIINHFIMSAILGHQYDDVIDYDSILYNPSCPNDELKNKTVIGLCDPCWAQLS</sequence>
<organism evidence="1">
    <name type="scientific">marine sediment metagenome</name>
    <dbReference type="NCBI Taxonomy" id="412755"/>
    <lineage>
        <taxon>unclassified sequences</taxon>
        <taxon>metagenomes</taxon>
        <taxon>ecological metagenomes</taxon>
    </lineage>
</organism>
<dbReference type="AlphaFoldDB" id="A0A0F9UK75"/>
<gene>
    <name evidence="1" type="ORF">LCGC14_0194870</name>
</gene>
<comment type="caution">
    <text evidence="1">The sequence shown here is derived from an EMBL/GenBank/DDBJ whole genome shotgun (WGS) entry which is preliminary data.</text>
</comment>
<dbReference type="EMBL" id="LAZR01000084">
    <property type="protein sequence ID" value="KKN93655.1"/>
    <property type="molecule type" value="Genomic_DNA"/>
</dbReference>
<accession>A0A0F9UK75</accession>
<name>A0A0F9UK75_9ZZZZ</name>
<evidence type="ECO:0000313" key="1">
    <source>
        <dbReference type="EMBL" id="KKN93655.1"/>
    </source>
</evidence>
<protein>
    <submittedName>
        <fullName evidence="1">Uncharacterized protein</fullName>
    </submittedName>
</protein>